<dbReference type="InterPro" id="IPR005122">
    <property type="entry name" value="Uracil-DNA_glycosylase-like"/>
</dbReference>
<dbReference type="GO" id="GO:0051539">
    <property type="term" value="F:4 iron, 4 sulfur cluster binding"/>
    <property type="evidence" value="ECO:0007669"/>
    <property type="project" value="UniProtKB-KW"/>
</dbReference>
<accession>A0A1J4RT00</accession>
<proteinExistence type="inferred from homology"/>
<comment type="caution">
    <text evidence="13">The sequence shown here is derived from an EMBL/GenBank/DDBJ whole genome shotgun (WGS) entry which is preliminary data.</text>
</comment>
<keyword evidence="8" id="KW-0378">Hydrolase</keyword>
<evidence type="ECO:0000256" key="7">
    <source>
        <dbReference type="ARBA" id="ARBA00022763"/>
    </source>
</evidence>
<evidence type="ECO:0000259" key="12">
    <source>
        <dbReference type="SMART" id="SM00986"/>
    </source>
</evidence>
<dbReference type="SMART" id="SM00987">
    <property type="entry name" value="UreE_C"/>
    <property type="match status" value="1"/>
</dbReference>
<dbReference type="GO" id="GO:0006281">
    <property type="term" value="P:DNA repair"/>
    <property type="evidence" value="ECO:0007669"/>
    <property type="project" value="UniProtKB-KW"/>
</dbReference>
<gene>
    <name evidence="13" type="ORF">AUJ40_00470</name>
</gene>
<dbReference type="EC" id="3.2.2.27" evidence="3"/>
<evidence type="ECO:0000256" key="3">
    <source>
        <dbReference type="ARBA" id="ARBA00012030"/>
    </source>
</evidence>
<dbReference type="InterPro" id="IPR051536">
    <property type="entry name" value="UDG_Type-4/5"/>
</dbReference>
<dbReference type="AlphaFoldDB" id="A0A1J4RT00"/>
<name>A0A1J4RT00_9BACT</name>
<comment type="catalytic activity">
    <reaction evidence="1">
        <text>Hydrolyzes single-stranded DNA or mismatched double-stranded DNA and polynucleotides, releasing free uracil.</text>
        <dbReference type="EC" id="3.2.2.27"/>
    </reaction>
</comment>
<evidence type="ECO:0000256" key="5">
    <source>
        <dbReference type="ARBA" id="ARBA00022485"/>
    </source>
</evidence>
<organism evidence="13 14">
    <name type="scientific">Candidatus Berkelbacteria bacterium CG1_02_42_45</name>
    <dbReference type="NCBI Taxonomy" id="1805036"/>
    <lineage>
        <taxon>Bacteria</taxon>
        <taxon>Candidatus Berkelbacteria</taxon>
    </lineage>
</organism>
<keyword evidence="7" id="KW-0227">DNA damage</keyword>
<evidence type="ECO:0000256" key="1">
    <source>
        <dbReference type="ARBA" id="ARBA00001400"/>
    </source>
</evidence>
<evidence type="ECO:0000256" key="2">
    <source>
        <dbReference type="ARBA" id="ARBA00006521"/>
    </source>
</evidence>
<dbReference type="Proteomes" id="UP000182753">
    <property type="component" value="Unassembled WGS sequence"/>
</dbReference>
<keyword evidence="11" id="KW-0234">DNA repair</keyword>
<reference evidence="13 14" key="1">
    <citation type="journal article" date="2016" name="Environ. Microbiol.">
        <title>Genomic resolution of a cold subsurface aquifer community provides metabolic insights for novel microbes adapted to high CO concentrations.</title>
        <authorList>
            <person name="Probst A.J."/>
            <person name="Castelle C.J."/>
            <person name="Singh A."/>
            <person name="Brown C.T."/>
            <person name="Anantharaman K."/>
            <person name="Sharon I."/>
            <person name="Hug L.A."/>
            <person name="Burstein D."/>
            <person name="Emerson J.B."/>
            <person name="Thomas B.C."/>
            <person name="Banfield J.F."/>
        </authorList>
    </citation>
    <scope>NUCLEOTIDE SEQUENCE [LARGE SCALE GENOMIC DNA]</scope>
    <source>
        <strain evidence="13">CG1_02_42_45</strain>
    </source>
</reference>
<evidence type="ECO:0000256" key="6">
    <source>
        <dbReference type="ARBA" id="ARBA00022723"/>
    </source>
</evidence>
<dbReference type="EMBL" id="MNUJ01000008">
    <property type="protein sequence ID" value="OIN90160.1"/>
    <property type="molecule type" value="Genomic_DNA"/>
</dbReference>
<dbReference type="SMART" id="SM00986">
    <property type="entry name" value="UDG"/>
    <property type="match status" value="1"/>
</dbReference>
<keyword evidence="6" id="KW-0479">Metal-binding</keyword>
<evidence type="ECO:0000256" key="8">
    <source>
        <dbReference type="ARBA" id="ARBA00022801"/>
    </source>
</evidence>
<evidence type="ECO:0000256" key="9">
    <source>
        <dbReference type="ARBA" id="ARBA00023004"/>
    </source>
</evidence>
<dbReference type="Pfam" id="PF03167">
    <property type="entry name" value="UDG"/>
    <property type="match status" value="1"/>
</dbReference>
<dbReference type="InterPro" id="IPR005273">
    <property type="entry name" value="Ura-DNA_glyco_family4"/>
</dbReference>
<dbReference type="CDD" id="cd10030">
    <property type="entry name" value="UDG-F4_TTUDGA_SPO1dp_like"/>
    <property type="match status" value="1"/>
</dbReference>
<comment type="similarity">
    <text evidence="2">Belongs to the uracil-DNA glycosylase (UDG) superfamily. Type 4 (UDGa) family.</text>
</comment>
<evidence type="ECO:0000256" key="4">
    <source>
        <dbReference type="ARBA" id="ARBA00019403"/>
    </source>
</evidence>
<evidence type="ECO:0000313" key="14">
    <source>
        <dbReference type="Proteomes" id="UP000182753"/>
    </source>
</evidence>
<evidence type="ECO:0000313" key="13">
    <source>
        <dbReference type="EMBL" id="OIN90160.1"/>
    </source>
</evidence>
<feature type="domain" description="Uracil-DNA glycosylase-like" evidence="12">
    <location>
        <begin position="34"/>
        <end position="181"/>
    </location>
</feature>
<evidence type="ECO:0000256" key="11">
    <source>
        <dbReference type="ARBA" id="ARBA00023204"/>
    </source>
</evidence>
<keyword evidence="10" id="KW-0411">Iron-sulfur</keyword>
<evidence type="ECO:0000256" key="10">
    <source>
        <dbReference type="ARBA" id="ARBA00023014"/>
    </source>
</evidence>
<dbReference type="PANTHER" id="PTHR33693">
    <property type="entry name" value="TYPE-5 URACIL-DNA GLYCOSYLASE"/>
    <property type="match status" value="1"/>
</dbReference>
<dbReference type="PANTHER" id="PTHR33693:SF1">
    <property type="entry name" value="TYPE-4 URACIL-DNA GLYCOSYLASE"/>
    <property type="match status" value="1"/>
</dbReference>
<keyword evidence="5" id="KW-0004">4Fe-4S</keyword>
<keyword evidence="9" id="KW-0408">Iron</keyword>
<dbReference type="Gene3D" id="3.40.470.10">
    <property type="entry name" value="Uracil-DNA glycosylase-like domain"/>
    <property type="match status" value="1"/>
</dbReference>
<dbReference type="SUPFAM" id="SSF52141">
    <property type="entry name" value="Uracil-DNA glycosylase-like"/>
    <property type="match status" value="1"/>
</dbReference>
<dbReference type="InterPro" id="IPR036895">
    <property type="entry name" value="Uracil-DNA_glycosylase-like_sf"/>
</dbReference>
<protein>
    <recommendedName>
        <fullName evidence="4">Type-4 uracil-DNA glycosylase</fullName>
        <ecNumber evidence="3">3.2.2.27</ecNumber>
    </recommendedName>
</protein>
<dbReference type="GO" id="GO:0046872">
    <property type="term" value="F:metal ion binding"/>
    <property type="evidence" value="ECO:0007669"/>
    <property type="project" value="UniProtKB-KW"/>
</dbReference>
<dbReference type="GO" id="GO:0004844">
    <property type="term" value="F:uracil DNA N-glycosylase activity"/>
    <property type="evidence" value="ECO:0007669"/>
    <property type="project" value="UniProtKB-EC"/>
</dbReference>
<dbReference type="NCBIfam" id="TIGR00758">
    <property type="entry name" value="UDG_fam4"/>
    <property type="match status" value="1"/>
</dbReference>
<sequence length="209" mass="23367">MEVEEKKESLAKLREEISRCQKCSLARSRSNTVPGEGNVEAEIMFVGEAPGFNEDQQGIPFCGAAGRFLDELLGSIGANRKDVFIANTLKCRPPENRDPLPEEKEACKPYLDKQIEIIVPKIIITLGKHATETFLPGVGGITKLRAKLFRRPGNRYFFPLYHPAAALHNGTLRDTLTQDFNKIPEALKKVEAETETALSKNKEKNLKLF</sequence>